<keyword evidence="8 9" id="KW-0472">Membrane</keyword>
<feature type="transmembrane region" description="Helical" evidence="9">
    <location>
        <begin position="124"/>
        <end position="144"/>
    </location>
</feature>
<evidence type="ECO:0000256" key="9">
    <source>
        <dbReference type="HAMAP-Rule" id="MF_00161"/>
    </source>
</evidence>
<dbReference type="PANTHER" id="PTHR33695">
    <property type="entry name" value="LIPOPROTEIN SIGNAL PEPTIDASE"/>
    <property type="match status" value="1"/>
</dbReference>
<dbReference type="RefSeq" id="WP_169698270.1">
    <property type="nucleotide sequence ID" value="NZ_LS974202.1"/>
</dbReference>
<evidence type="ECO:0000256" key="1">
    <source>
        <dbReference type="ARBA" id="ARBA00006139"/>
    </source>
</evidence>
<comment type="catalytic activity">
    <reaction evidence="9">
        <text>Release of signal peptides from bacterial membrane prolipoproteins. Hydrolyzes -Xaa-Yaa-Zaa-|-(S,diacylglyceryl)Cys-, in which Xaa is hydrophobic (preferably Leu), and Yaa (Ala or Ser) and Zaa (Gly or Ala) have small, neutral side chains.</text>
        <dbReference type="EC" id="3.4.23.36"/>
    </reaction>
</comment>
<proteinExistence type="inferred from homology"/>
<comment type="similarity">
    <text evidence="1 9 10">Belongs to the peptidase A8 family.</text>
</comment>
<dbReference type="GO" id="GO:0004190">
    <property type="term" value="F:aspartic-type endopeptidase activity"/>
    <property type="evidence" value="ECO:0007669"/>
    <property type="project" value="UniProtKB-UniRule"/>
</dbReference>
<dbReference type="Pfam" id="PF01252">
    <property type="entry name" value="Peptidase_A8"/>
    <property type="match status" value="1"/>
</dbReference>
<keyword evidence="7 9" id="KW-1133">Transmembrane helix</keyword>
<comment type="caution">
    <text evidence="9">Lacks conserved residue(s) required for the propagation of feature annotation.</text>
</comment>
<dbReference type="GO" id="GO:0005886">
    <property type="term" value="C:plasma membrane"/>
    <property type="evidence" value="ECO:0007669"/>
    <property type="project" value="UniProtKB-SubCell"/>
</dbReference>
<sequence length="156" mass="17406">MLSIFGMSLALIIDQVTKYLVEKNMTYFQRIDLIGDIFGLRYVKNTGVAFGLFSSQEPLVLVSVAVSLVMAIVVLSMVFASKLSRFETFLIGVIVGGAVGNNLIDRLRLGHVVDFLEFRGFPAIFNAADSCIVFGAILLILSMYRRERRDSRNTRD</sequence>
<name>A0A7Z7PN53_9BACT</name>
<keyword evidence="6 9" id="KW-0378">Hydrolase</keyword>
<evidence type="ECO:0000256" key="5">
    <source>
        <dbReference type="ARBA" id="ARBA00022750"/>
    </source>
</evidence>
<comment type="pathway">
    <text evidence="9">Protein modification; lipoprotein biosynthesis (signal peptide cleavage).</text>
</comment>
<feature type="transmembrane region" description="Helical" evidence="9">
    <location>
        <begin position="86"/>
        <end position="104"/>
    </location>
</feature>
<dbReference type="Proteomes" id="UP000250796">
    <property type="component" value="Chromosome MESINF"/>
</dbReference>
<evidence type="ECO:0000256" key="4">
    <source>
        <dbReference type="ARBA" id="ARBA00022692"/>
    </source>
</evidence>
<dbReference type="InterPro" id="IPR001872">
    <property type="entry name" value="Peptidase_A8"/>
</dbReference>
<keyword evidence="4 9" id="KW-0812">Transmembrane</keyword>
<evidence type="ECO:0000256" key="7">
    <source>
        <dbReference type="ARBA" id="ARBA00022989"/>
    </source>
</evidence>
<reference evidence="11 12" key="1">
    <citation type="submission" date="2017-01" db="EMBL/GenBank/DDBJ databases">
        <authorList>
            <person name="Erauso G."/>
        </authorList>
    </citation>
    <scope>NUCLEOTIDE SEQUENCE [LARGE SCALE GENOMIC DNA]</scope>
    <source>
        <strain evidence="11">MESINF1</strain>
    </source>
</reference>
<keyword evidence="5 9" id="KW-0064">Aspartyl protease</keyword>
<evidence type="ECO:0000313" key="12">
    <source>
        <dbReference type="Proteomes" id="UP000250796"/>
    </source>
</evidence>
<evidence type="ECO:0000256" key="8">
    <source>
        <dbReference type="ARBA" id="ARBA00023136"/>
    </source>
</evidence>
<dbReference type="EC" id="3.4.23.36" evidence="9"/>
<dbReference type="PRINTS" id="PR00781">
    <property type="entry name" value="LIPOSIGPTASE"/>
</dbReference>
<keyword evidence="11" id="KW-0449">Lipoprotein</keyword>
<evidence type="ECO:0000256" key="3">
    <source>
        <dbReference type="ARBA" id="ARBA00022670"/>
    </source>
</evidence>
<feature type="active site" evidence="9">
    <location>
        <position position="114"/>
    </location>
</feature>
<dbReference type="GO" id="GO:0006508">
    <property type="term" value="P:proteolysis"/>
    <property type="evidence" value="ECO:0007669"/>
    <property type="project" value="UniProtKB-KW"/>
</dbReference>
<evidence type="ECO:0000256" key="6">
    <source>
        <dbReference type="ARBA" id="ARBA00022801"/>
    </source>
</evidence>
<dbReference type="AlphaFoldDB" id="A0A7Z7PN53"/>
<dbReference type="KEGG" id="minf:MESINF_0383"/>
<dbReference type="UniPathway" id="UPA00665"/>
<dbReference type="HAMAP" id="MF_00161">
    <property type="entry name" value="LspA"/>
    <property type="match status" value="1"/>
</dbReference>
<evidence type="ECO:0000313" key="11">
    <source>
        <dbReference type="EMBL" id="SSC11832.1"/>
    </source>
</evidence>
<dbReference type="PANTHER" id="PTHR33695:SF1">
    <property type="entry name" value="LIPOPROTEIN SIGNAL PEPTIDASE"/>
    <property type="match status" value="1"/>
</dbReference>
<comment type="subcellular location">
    <subcellularLocation>
        <location evidence="9">Cell membrane</location>
        <topology evidence="9">Multi-pass membrane protein</topology>
    </subcellularLocation>
</comment>
<comment type="function">
    <text evidence="9">This protein specifically catalyzes the removal of signal peptides from prolipoproteins.</text>
</comment>
<keyword evidence="2 9" id="KW-1003">Cell membrane</keyword>
<gene>
    <name evidence="9 11" type="primary">lspA</name>
    <name evidence="11" type="ORF">MESINF_0383</name>
</gene>
<dbReference type="NCBIfam" id="TIGR00077">
    <property type="entry name" value="lspA"/>
    <property type="match status" value="1"/>
</dbReference>
<dbReference type="EMBL" id="LS974202">
    <property type="protein sequence ID" value="SSC11832.1"/>
    <property type="molecule type" value="Genomic_DNA"/>
</dbReference>
<feature type="active site" evidence="9">
    <location>
        <position position="129"/>
    </location>
</feature>
<feature type="transmembrane region" description="Helical" evidence="9">
    <location>
        <begin position="59"/>
        <end position="79"/>
    </location>
</feature>
<protein>
    <recommendedName>
        <fullName evidence="9">Lipoprotein signal peptidase</fullName>
        <ecNumber evidence="9">3.4.23.36</ecNumber>
    </recommendedName>
    <alternativeName>
        <fullName evidence="9">Prolipoprotein signal peptidase</fullName>
    </alternativeName>
    <alternativeName>
        <fullName evidence="9">Signal peptidase II</fullName>
        <shortName evidence="9">SPase II</shortName>
    </alternativeName>
</protein>
<keyword evidence="3 9" id="KW-0645">Protease</keyword>
<evidence type="ECO:0000256" key="10">
    <source>
        <dbReference type="RuleBase" id="RU004181"/>
    </source>
</evidence>
<evidence type="ECO:0000256" key="2">
    <source>
        <dbReference type="ARBA" id="ARBA00022475"/>
    </source>
</evidence>
<organism evidence="11 12">
    <name type="scientific">Mesotoga infera</name>
    <dbReference type="NCBI Taxonomy" id="1236046"/>
    <lineage>
        <taxon>Bacteria</taxon>
        <taxon>Thermotogati</taxon>
        <taxon>Thermotogota</taxon>
        <taxon>Thermotogae</taxon>
        <taxon>Kosmotogales</taxon>
        <taxon>Kosmotogaceae</taxon>
        <taxon>Mesotoga</taxon>
    </lineage>
</organism>
<accession>A0A7Z7PN53</accession>
<keyword evidence="12" id="KW-1185">Reference proteome</keyword>